<dbReference type="SMART" id="SM00862">
    <property type="entry name" value="Trans_reg_C"/>
    <property type="match status" value="1"/>
</dbReference>
<dbReference type="SUPFAM" id="SSF46894">
    <property type="entry name" value="C-terminal effector domain of the bipartite response regulators"/>
    <property type="match status" value="1"/>
</dbReference>
<gene>
    <name evidence="5" type="ORF">VHP8226_02127</name>
</gene>
<accession>A0ABN8DJ04</accession>
<evidence type="ECO:0000313" key="6">
    <source>
        <dbReference type="Proteomes" id="UP000838160"/>
    </source>
</evidence>
<comment type="caution">
    <text evidence="5">The sequence shown here is derived from an EMBL/GenBank/DDBJ whole genome shotgun (WGS) entry which is preliminary data.</text>
</comment>
<keyword evidence="3" id="KW-1133">Transmembrane helix</keyword>
<sequence>MNTIRNQFILGQKFLFDSDNNLLTDQTSQASDPVRLGSNESRILKLLVERPNQIVTRNELHEYVWRDQGFEVDDSSLTQAISTLRKMLQDPTKSPQFVRTVPKRGYQLISSVENVENVDILPSEDVTDEPKKPTPQPNIEPEVIVEEPVSEVIQPSTSNDEIKKPKTSSNTWLIVAVAIILPLFAYFSTPKEEAFKHISTLDNVEILTPANHTDITPWLSKVDQCVTNYIDAHQSEAKPVKAIVTGESTGQISINFIHNIAHSSENSTIRIFGAQQDLAIKCE</sequence>
<evidence type="ECO:0000256" key="3">
    <source>
        <dbReference type="SAM" id="Phobius"/>
    </source>
</evidence>
<dbReference type="InterPro" id="IPR001867">
    <property type="entry name" value="OmpR/PhoB-type_DNA-bd"/>
</dbReference>
<dbReference type="InterPro" id="IPR036388">
    <property type="entry name" value="WH-like_DNA-bd_sf"/>
</dbReference>
<proteinExistence type="predicted"/>
<keyword evidence="6" id="KW-1185">Reference proteome</keyword>
<evidence type="ECO:0000259" key="4">
    <source>
        <dbReference type="PROSITE" id="PS51755"/>
    </source>
</evidence>
<dbReference type="Gene3D" id="1.10.10.10">
    <property type="entry name" value="Winged helix-like DNA-binding domain superfamily/Winged helix DNA-binding domain"/>
    <property type="match status" value="1"/>
</dbReference>
<keyword evidence="1 2" id="KW-0238">DNA-binding</keyword>
<keyword evidence="3" id="KW-0472">Membrane</keyword>
<organism evidence="5 6">
    <name type="scientific">Vibrio hippocampi</name>
    <dbReference type="NCBI Taxonomy" id="654686"/>
    <lineage>
        <taxon>Bacteria</taxon>
        <taxon>Pseudomonadati</taxon>
        <taxon>Pseudomonadota</taxon>
        <taxon>Gammaproteobacteria</taxon>
        <taxon>Vibrionales</taxon>
        <taxon>Vibrionaceae</taxon>
        <taxon>Vibrio</taxon>
    </lineage>
</organism>
<dbReference type="Proteomes" id="UP000838160">
    <property type="component" value="Unassembled WGS sequence"/>
</dbReference>
<protein>
    <recommendedName>
        <fullName evidence="4">OmpR/PhoB-type domain-containing protein</fullName>
    </recommendedName>
</protein>
<dbReference type="Pfam" id="PF00486">
    <property type="entry name" value="Trans_reg_C"/>
    <property type="match status" value="1"/>
</dbReference>
<reference evidence="5" key="1">
    <citation type="submission" date="2021-12" db="EMBL/GenBank/DDBJ databases">
        <authorList>
            <person name="Rodrigo-Torres L."/>
            <person name="Arahal R. D."/>
            <person name="Lucena T."/>
        </authorList>
    </citation>
    <scope>NUCLEOTIDE SEQUENCE</scope>
    <source>
        <strain evidence="5">CECT 8226</strain>
    </source>
</reference>
<evidence type="ECO:0000256" key="1">
    <source>
        <dbReference type="ARBA" id="ARBA00023125"/>
    </source>
</evidence>
<evidence type="ECO:0000313" key="5">
    <source>
        <dbReference type="EMBL" id="CAH0526755.1"/>
    </source>
</evidence>
<feature type="domain" description="OmpR/PhoB-type" evidence="4">
    <location>
        <begin position="5"/>
        <end position="110"/>
    </location>
</feature>
<feature type="DNA-binding region" description="OmpR/PhoB-type" evidence="2">
    <location>
        <begin position="5"/>
        <end position="110"/>
    </location>
</feature>
<dbReference type="PROSITE" id="PS51755">
    <property type="entry name" value="OMPR_PHOB"/>
    <property type="match status" value="1"/>
</dbReference>
<dbReference type="EMBL" id="CAKLCM010000002">
    <property type="protein sequence ID" value="CAH0526755.1"/>
    <property type="molecule type" value="Genomic_DNA"/>
</dbReference>
<feature type="transmembrane region" description="Helical" evidence="3">
    <location>
        <begin position="171"/>
        <end position="189"/>
    </location>
</feature>
<name>A0ABN8DJ04_9VIBR</name>
<dbReference type="InterPro" id="IPR016032">
    <property type="entry name" value="Sig_transdc_resp-reg_C-effctor"/>
</dbReference>
<dbReference type="RefSeq" id="WP_237485004.1">
    <property type="nucleotide sequence ID" value="NZ_CAKLCM010000002.1"/>
</dbReference>
<dbReference type="CDD" id="cd00383">
    <property type="entry name" value="trans_reg_C"/>
    <property type="match status" value="1"/>
</dbReference>
<keyword evidence="3" id="KW-0812">Transmembrane</keyword>
<evidence type="ECO:0000256" key="2">
    <source>
        <dbReference type="PROSITE-ProRule" id="PRU01091"/>
    </source>
</evidence>